<evidence type="ECO:0000259" key="1">
    <source>
        <dbReference type="Pfam" id="PF13304"/>
    </source>
</evidence>
<dbReference type="GO" id="GO:0000731">
    <property type="term" value="P:DNA synthesis involved in DNA repair"/>
    <property type="evidence" value="ECO:0007669"/>
    <property type="project" value="TreeGrafter"/>
</dbReference>
<dbReference type="Pfam" id="PF13304">
    <property type="entry name" value="AAA_21"/>
    <property type="match status" value="1"/>
</dbReference>
<dbReference type="AlphaFoldDB" id="E6QI74"/>
<accession>E6QI74</accession>
<dbReference type="InterPro" id="IPR003959">
    <property type="entry name" value="ATPase_AAA_core"/>
</dbReference>
<protein>
    <submittedName>
        <fullName evidence="2">ATPase</fullName>
    </submittedName>
</protein>
<dbReference type="InterPro" id="IPR027417">
    <property type="entry name" value="P-loop_NTPase"/>
</dbReference>
<dbReference type="GO" id="GO:0006302">
    <property type="term" value="P:double-strand break repair"/>
    <property type="evidence" value="ECO:0007669"/>
    <property type="project" value="TreeGrafter"/>
</dbReference>
<sequence length="369" mass="41225">MIRRLYIHNYRCLENFDLPISDKPSVLLIGKNGSGKTTVGLALEVLQKIARGTNRVGELVKPRDFPPGRTNAPIRFEIEVLLGGKVYAYSVAFELPPAFKELRVAAESLKVEGNTIYSRTIADVVLPKLGQDREAKFSIDWHLVALPIIQQSSDKDPIAIFRAWLGKMIIIRPIPSLIRGVSDNETLQPNREVTDFAAWFSGLIASAPAAYGSVDEYLRKVMPDLSDIQNPQVAPDSRSLTVRFASDQGTIAIPFEDLSDGEKCFMISALVLASNRVFDSVFCFWDEPDNYLALDEVGHFTMELRKVFEKRGQFIATSHNPETIRRFSDENTLVLGRRNHLEPTVVRPLSDLQLEGDLISALLTGDLNP</sequence>
<name>E6QI74_9ZZZZ</name>
<dbReference type="GO" id="GO:0016887">
    <property type="term" value="F:ATP hydrolysis activity"/>
    <property type="evidence" value="ECO:0007669"/>
    <property type="project" value="InterPro"/>
</dbReference>
<dbReference type="PANTHER" id="PTHR32182">
    <property type="entry name" value="DNA REPLICATION AND REPAIR PROTEIN RECF"/>
    <property type="match status" value="1"/>
</dbReference>
<gene>
    <name evidence="2" type="ORF">CARN6_0238</name>
</gene>
<dbReference type="SUPFAM" id="SSF52540">
    <property type="entry name" value="P-loop containing nucleoside triphosphate hydrolases"/>
    <property type="match status" value="1"/>
</dbReference>
<dbReference type="PANTHER" id="PTHR32182:SF22">
    <property type="entry name" value="ATP-DEPENDENT ENDONUCLEASE, OLD FAMILY-RELATED"/>
    <property type="match status" value="1"/>
</dbReference>
<dbReference type="Gene3D" id="3.40.50.300">
    <property type="entry name" value="P-loop containing nucleotide triphosphate hydrolases"/>
    <property type="match status" value="2"/>
</dbReference>
<evidence type="ECO:0000313" key="2">
    <source>
        <dbReference type="EMBL" id="CBI06939.1"/>
    </source>
</evidence>
<comment type="caution">
    <text evidence="2">The sequence shown here is derived from an EMBL/GenBank/DDBJ whole genome shotgun (WGS) entry which is preliminary data.</text>
</comment>
<reference evidence="2" key="1">
    <citation type="submission" date="2009-10" db="EMBL/GenBank/DDBJ databases">
        <title>Diversity of trophic interactions inside an arsenic-rich microbial ecosystem.</title>
        <authorList>
            <person name="Bertin P.N."/>
            <person name="Heinrich-Salmeron A."/>
            <person name="Pelletier E."/>
            <person name="Goulhen-Chollet F."/>
            <person name="Arsene-Ploetze F."/>
            <person name="Gallien S."/>
            <person name="Calteau A."/>
            <person name="Vallenet D."/>
            <person name="Casiot C."/>
            <person name="Chane-Woon-Ming B."/>
            <person name="Giloteaux L."/>
            <person name="Barakat M."/>
            <person name="Bonnefoy V."/>
            <person name="Bruneel O."/>
            <person name="Chandler M."/>
            <person name="Cleiss J."/>
            <person name="Duran R."/>
            <person name="Elbaz-Poulichet F."/>
            <person name="Fonknechten N."/>
            <person name="Lauga B."/>
            <person name="Mornico D."/>
            <person name="Ortet P."/>
            <person name="Schaeffer C."/>
            <person name="Siguier P."/>
            <person name="Alexander Thil Smith A."/>
            <person name="Van Dorsselaer A."/>
            <person name="Weissenbach J."/>
            <person name="Medigue C."/>
            <person name="Le Paslier D."/>
        </authorList>
    </citation>
    <scope>NUCLEOTIDE SEQUENCE</scope>
</reference>
<feature type="domain" description="ATPase AAA-type core" evidence="1">
    <location>
        <begin position="27"/>
        <end position="324"/>
    </location>
</feature>
<organism evidence="2">
    <name type="scientific">mine drainage metagenome</name>
    <dbReference type="NCBI Taxonomy" id="410659"/>
    <lineage>
        <taxon>unclassified sequences</taxon>
        <taxon>metagenomes</taxon>
        <taxon>ecological metagenomes</taxon>
    </lineage>
</organism>
<proteinExistence type="predicted"/>
<dbReference type="GO" id="GO:0005524">
    <property type="term" value="F:ATP binding"/>
    <property type="evidence" value="ECO:0007669"/>
    <property type="project" value="InterPro"/>
</dbReference>
<dbReference type="EMBL" id="CABQ01000043">
    <property type="protein sequence ID" value="CBI06939.1"/>
    <property type="molecule type" value="Genomic_DNA"/>
</dbReference>